<reference evidence="3 4" key="1">
    <citation type="submission" date="2010-07" db="EMBL/GenBank/DDBJ databases">
        <title>The draft genome of Paenibacillus curdlanolyticus YK9.</title>
        <authorList>
            <consortium name="US DOE Joint Genome Institute (JGI-PGF)"/>
            <person name="Lucas S."/>
            <person name="Copeland A."/>
            <person name="Lapidus A."/>
            <person name="Cheng J.-F."/>
            <person name="Bruce D."/>
            <person name="Goodwin L."/>
            <person name="Pitluck S."/>
            <person name="Land M.L."/>
            <person name="Hauser L."/>
            <person name="Chang Y.-J."/>
            <person name="Jeffries C."/>
            <person name="Anderson I.J."/>
            <person name="Johnson E."/>
            <person name="Loganathan U."/>
            <person name="Mulhopadhyay B."/>
            <person name="Kyrpides N."/>
            <person name="Woyke T.J."/>
        </authorList>
    </citation>
    <scope>NUCLEOTIDE SEQUENCE [LARGE SCALE GENOMIC DNA]</scope>
    <source>
        <strain evidence="3 4">YK9</strain>
    </source>
</reference>
<dbReference type="OrthoDB" id="9804286at2"/>
<evidence type="ECO:0000256" key="1">
    <source>
        <dbReference type="ARBA" id="ARBA00009919"/>
    </source>
</evidence>
<name>E0IBV9_9BACL</name>
<dbReference type="InterPro" id="IPR035985">
    <property type="entry name" value="Ubiquitin-activating_enz"/>
</dbReference>
<dbReference type="GO" id="GO:0005829">
    <property type="term" value="C:cytosol"/>
    <property type="evidence" value="ECO:0007669"/>
    <property type="project" value="TreeGrafter"/>
</dbReference>
<organism evidence="3 4">
    <name type="scientific">Paenibacillus curdlanolyticus YK9</name>
    <dbReference type="NCBI Taxonomy" id="717606"/>
    <lineage>
        <taxon>Bacteria</taxon>
        <taxon>Bacillati</taxon>
        <taxon>Bacillota</taxon>
        <taxon>Bacilli</taxon>
        <taxon>Bacillales</taxon>
        <taxon>Paenibacillaceae</taxon>
        <taxon>Paenibacillus</taxon>
    </lineage>
</organism>
<dbReference type="STRING" id="717606.PaecuDRAFT_3148"/>
<keyword evidence="4" id="KW-1185">Reference proteome</keyword>
<dbReference type="SUPFAM" id="SSF69572">
    <property type="entry name" value="Activating enzymes of the ubiquitin-like proteins"/>
    <property type="match status" value="1"/>
</dbReference>
<proteinExistence type="inferred from homology"/>
<dbReference type="FunFam" id="3.40.50.720:FF:000080">
    <property type="entry name" value="Thiazole biosynthesis adenylyltransferase ThiF"/>
    <property type="match status" value="1"/>
</dbReference>
<dbReference type="eggNOG" id="COG0476">
    <property type="taxonomic scope" value="Bacteria"/>
</dbReference>
<dbReference type="GO" id="GO:0008146">
    <property type="term" value="F:sulfotransferase activity"/>
    <property type="evidence" value="ECO:0007669"/>
    <property type="project" value="TreeGrafter"/>
</dbReference>
<dbReference type="CDD" id="cd00757">
    <property type="entry name" value="ThiF_MoeB_HesA_family"/>
    <property type="match status" value="1"/>
</dbReference>
<dbReference type="RefSeq" id="WP_006039136.1">
    <property type="nucleotide sequence ID" value="NZ_AEDD01000008.1"/>
</dbReference>
<evidence type="ECO:0000313" key="3">
    <source>
        <dbReference type="EMBL" id="EFM10189.1"/>
    </source>
</evidence>
<dbReference type="AlphaFoldDB" id="E0IBV9"/>
<dbReference type="PANTHER" id="PTHR10953:SF102">
    <property type="entry name" value="ADENYLYLTRANSFERASE AND SULFURTRANSFERASE MOCS3"/>
    <property type="match status" value="1"/>
</dbReference>
<accession>E0IBV9</accession>
<dbReference type="Gene3D" id="3.40.50.720">
    <property type="entry name" value="NAD(P)-binding Rossmann-like Domain"/>
    <property type="match status" value="1"/>
</dbReference>
<dbReference type="Pfam" id="PF00899">
    <property type="entry name" value="ThiF"/>
    <property type="match status" value="1"/>
</dbReference>
<feature type="domain" description="THIF-type NAD/FAD binding fold" evidence="2">
    <location>
        <begin position="16"/>
        <end position="255"/>
    </location>
</feature>
<dbReference type="PANTHER" id="PTHR10953">
    <property type="entry name" value="UBIQUITIN-ACTIVATING ENZYME E1"/>
    <property type="match status" value="1"/>
</dbReference>
<dbReference type="Proteomes" id="UP000005387">
    <property type="component" value="Unassembled WGS sequence"/>
</dbReference>
<dbReference type="InterPro" id="IPR045886">
    <property type="entry name" value="ThiF/MoeB/HesA"/>
</dbReference>
<comment type="similarity">
    <text evidence="1">Belongs to the HesA/MoeB/ThiF family.</text>
</comment>
<evidence type="ECO:0000313" key="4">
    <source>
        <dbReference type="Proteomes" id="UP000005387"/>
    </source>
</evidence>
<dbReference type="InterPro" id="IPR000594">
    <property type="entry name" value="ThiF_NAD_FAD-bd"/>
</dbReference>
<evidence type="ECO:0000259" key="2">
    <source>
        <dbReference type="Pfam" id="PF00899"/>
    </source>
</evidence>
<protein>
    <submittedName>
        <fullName evidence="3">UBA/THIF-type NAD/FAD binding protein</fullName>
    </submittedName>
</protein>
<dbReference type="EMBL" id="AEDD01000008">
    <property type="protein sequence ID" value="EFM10189.1"/>
    <property type="molecule type" value="Genomic_DNA"/>
</dbReference>
<sequence>MTENPSSEPHSPSMRYARQIRFAPIGSQGQQAISARSAVIVGMGALGSIIAQHLVRAGIGRLRIIDRDIVEWSNLQRQVLYMEEDAAQMLPKAEAAAIRLHAANSLPVIEPIVTDLVPHHAEELLTSTDLIIDGTDNFSTRYLLNEISVKYDIPWIYGGAVGGSGMTMTILPGETPCFRCLFPSPPAGGTTDTCETAGVISPIIDIIGSLQAAEALKWLSGNRQAMNPALLQADVWNNRWLQVRMDQSRRADCPVCARREYEWIGDHNVHAPAAAALCGRNTIQITPDKPMQISLETLANRLAPAGHITVNRFLLRIQLAQSELSLVVFPDGRALVQGTDQAHEAKRLYTQLLGQ</sequence>
<dbReference type="GO" id="GO:0008641">
    <property type="term" value="F:ubiquitin-like modifier activating enzyme activity"/>
    <property type="evidence" value="ECO:0007669"/>
    <property type="project" value="InterPro"/>
</dbReference>
<dbReference type="GO" id="GO:0004792">
    <property type="term" value="F:thiosulfate-cyanide sulfurtransferase activity"/>
    <property type="evidence" value="ECO:0007669"/>
    <property type="project" value="TreeGrafter"/>
</dbReference>
<gene>
    <name evidence="3" type="ORF">PaecuDRAFT_3148</name>
</gene>
<dbReference type="GO" id="GO:0016779">
    <property type="term" value="F:nucleotidyltransferase activity"/>
    <property type="evidence" value="ECO:0007669"/>
    <property type="project" value="TreeGrafter"/>
</dbReference>